<comment type="catalytic activity">
    <reaction evidence="1">
        <text>adenosylcob(III)inamide + ATP = adenosylcob(III)inamide phosphate + ADP + H(+)</text>
        <dbReference type="Rhea" id="RHEA:15769"/>
        <dbReference type="ChEBI" id="CHEBI:2480"/>
        <dbReference type="ChEBI" id="CHEBI:15378"/>
        <dbReference type="ChEBI" id="CHEBI:30616"/>
        <dbReference type="ChEBI" id="CHEBI:58502"/>
        <dbReference type="ChEBI" id="CHEBI:456216"/>
        <dbReference type="EC" id="2.7.1.156"/>
    </reaction>
</comment>
<comment type="pathway">
    <text evidence="5">Cofactor biosynthesis; adenosylcobalamin biosynthesis; adenosylcobalamin from cob(II)yrinate a,c-diamide: step 6/7.</text>
</comment>
<dbReference type="GO" id="GO:0008820">
    <property type="term" value="F:cobinamide phosphate guanylyltransferase activity"/>
    <property type="evidence" value="ECO:0007669"/>
    <property type="project" value="UniProtKB-EC"/>
</dbReference>
<accession>A0ABU0GSE3</accession>
<keyword evidence="14" id="KW-0067">ATP-binding</keyword>
<dbReference type="InterPro" id="IPR027417">
    <property type="entry name" value="P-loop_NTPase"/>
</dbReference>
<evidence type="ECO:0000256" key="16">
    <source>
        <dbReference type="ARBA" id="ARBA00029570"/>
    </source>
</evidence>
<evidence type="ECO:0000256" key="1">
    <source>
        <dbReference type="ARBA" id="ARBA00000312"/>
    </source>
</evidence>
<reference evidence="18 19" key="1">
    <citation type="submission" date="2023-07" db="EMBL/GenBank/DDBJ databases">
        <title>Genomic Encyclopedia of Type Strains, Phase IV (KMG-IV): sequencing the most valuable type-strain genomes for metagenomic binning, comparative biology and taxonomic classification.</title>
        <authorList>
            <person name="Goeker M."/>
        </authorList>
    </citation>
    <scope>NUCLEOTIDE SEQUENCE [LARGE SCALE GENOMIC DNA]</scope>
    <source>
        <strain evidence="18 19">DSM 16419</strain>
    </source>
</reference>
<dbReference type="Gene3D" id="3.40.50.300">
    <property type="entry name" value="P-loop containing nucleotide triphosphate hydrolases"/>
    <property type="match status" value="1"/>
</dbReference>
<name>A0ABU0GSE3_9BACL</name>
<proteinExistence type="inferred from homology"/>
<evidence type="ECO:0000256" key="12">
    <source>
        <dbReference type="ARBA" id="ARBA00022741"/>
    </source>
</evidence>
<dbReference type="RefSeq" id="WP_308786474.1">
    <property type="nucleotide sequence ID" value="NZ_JAUSWB010000002.1"/>
</dbReference>
<evidence type="ECO:0000256" key="6">
    <source>
        <dbReference type="ARBA" id="ARBA00005159"/>
    </source>
</evidence>
<dbReference type="InterPro" id="IPR003203">
    <property type="entry name" value="CobU/CobP"/>
</dbReference>
<dbReference type="EC" id="2.7.1.156" evidence="8"/>
<dbReference type="SUPFAM" id="SSF52540">
    <property type="entry name" value="P-loop containing nucleoside triphosphate hydrolases"/>
    <property type="match status" value="1"/>
</dbReference>
<comment type="catalytic activity">
    <reaction evidence="3">
        <text>adenosylcob(III)inamide + GTP = adenosylcob(III)inamide phosphate + GDP + H(+)</text>
        <dbReference type="Rhea" id="RHEA:15765"/>
        <dbReference type="ChEBI" id="CHEBI:2480"/>
        <dbReference type="ChEBI" id="CHEBI:15378"/>
        <dbReference type="ChEBI" id="CHEBI:37565"/>
        <dbReference type="ChEBI" id="CHEBI:58189"/>
        <dbReference type="ChEBI" id="CHEBI:58502"/>
        <dbReference type="EC" id="2.7.1.156"/>
    </reaction>
</comment>
<keyword evidence="10" id="KW-0169">Cobalamin biosynthesis</keyword>
<keyword evidence="13 18" id="KW-0418">Kinase</keyword>
<comment type="function">
    <text evidence="4">Catalyzes ATP-dependent phosphorylation of adenosylcobinamide and addition of GMP to adenosylcobinamide phosphate.</text>
</comment>
<keyword evidence="15" id="KW-0342">GTP-binding</keyword>
<comment type="catalytic activity">
    <reaction evidence="2">
        <text>adenosylcob(III)inamide phosphate + GTP + H(+) = adenosylcob(III)inamide-GDP + diphosphate</text>
        <dbReference type="Rhea" id="RHEA:22712"/>
        <dbReference type="ChEBI" id="CHEBI:15378"/>
        <dbReference type="ChEBI" id="CHEBI:33019"/>
        <dbReference type="ChEBI" id="CHEBI:37565"/>
        <dbReference type="ChEBI" id="CHEBI:58502"/>
        <dbReference type="ChEBI" id="CHEBI:60487"/>
        <dbReference type="EC" id="2.7.7.62"/>
    </reaction>
</comment>
<keyword evidence="19" id="KW-1185">Reference proteome</keyword>
<comment type="caution">
    <text evidence="18">The sequence shown here is derived from an EMBL/GenBank/DDBJ whole genome shotgun (WGS) entry which is preliminary data.</text>
</comment>
<evidence type="ECO:0000256" key="3">
    <source>
        <dbReference type="ARBA" id="ARBA00001522"/>
    </source>
</evidence>
<keyword evidence="11 18" id="KW-0808">Transferase</keyword>
<comment type="pathway">
    <text evidence="6">Cofactor biosynthesis; adenosylcobalamin biosynthesis; adenosylcobalamin from cob(II)yrinate a,c-diamide: step 5/7.</text>
</comment>
<sequence length="182" mass="20953">MARGELIFISGGVRSGKSAYAESLVRTAGSGRKVYLASGQAHDEEMKERIERHRQDRQEDGWHTVEQAYRMDRVLENLQPNDLVLWDCVTTWLANELYEGWEKGSMCAEIPGCMEMKWSSLQKTILEMLDTVDVLAVVSNEVLDDFVRDELYQSWLGRIHIWLVQQAGQAIEMENGLAFRRK</sequence>
<evidence type="ECO:0000256" key="8">
    <source>
        <dbReference type="ARBA" id="ARBA00012016"/>
    </source>
</evidence>
<dbReference type="Pfam" id="PF02283">
    <property type="entry name" value="CobU"/>
    <property type="match status" value="1"/>
</dbReference>
<keyword evidence="12" id="KW-0547">Nucleotide-binding</keyword>
<comment type="similarity">
    <text evidence="7">Belongs to the CobU/CobP family.</text>
</comment>
<dbReference type="Proteomes" id="UP001241988">
    <property type="component" value="Unassembled WGS sequence"/>
</dbReference>
<dbReference type="EC" id="2.7.7.62" evidence="9"/>
<dbReference type="PANTHER" id="PTHR34848:SF1">
    <property type="entry name" value="BIFUNCTIONAL ADENOSYLCOBALAMIN BIOSYNTHESIS PROTEIN COBU"/>
    <property type="match status" value="1"/>
</dbReference>
<evidence type="ECO:0000256" key="5">
    <source>
        <dbReference type="ARBA" id="ARBA00004692"/>
    </source>
</evidence>
<protein>
    <recommendedName>
        <fullName evidence="16">Adenosylcobinamide kinase</fullName>
        <ecNumber evidence="8">2.7.1.156</ecNumber>
        <ecNumber evidence="9">2.7.7.62</ecNumber>
    </recommendedName>
    <alternativeName>
        <fullName evidence="17">Adenosylcobinamide-phosphate guanylyltransferase</fullName>
    </alternativeName>
</protein>
<evidence type="ECO:0000256" key="17">
    <source>
        <dbReference type="ARBA" id="ARBA00030571"/>
    </source>
</evidence>
<evidence type="ECO:0000256" key="4">
    <source>
        <dbReference type="ARBA" id="ARBA00003889"/>
    </source>
</evidence>
<evidence type="ECO:0000313" key="18">
    <source>
        <dbReference type="EMBL" id="MDQ0428279.1"/>
    </source>
</evidence>
<keyword evidence="18" id="KW-0548">Nucleotidyltransferase</keyword>
<organism evidence="18 19">
    <name type="scientific">Planomicrobium stackebrandtii</name>
    <dbReference type="NCBI Taxonomy" id="253160"/>
    <lineage>
        <taxon>Bacteria</taxon>
        <taxon>Bacillati</taxon>
        <taxon>Bacillota</taxon>
        <taxon>Bacilli</taxon>
        <taxon>Bacillales</taxon>
        <taxon>Caryophanaceae</taxon>
        <taxon>Planomicrobium</taxon>
    </lineage>
</organism>
<dbReference type="PIRSF" id="PIRSF006135">
    <property type="entry name" value="CobU"/>
    <property type="match status" value="1"/>
</dbReference>
<dbReference type="PANTHER" id="PTHR34848">
    <property type="match status" value="1"/>
</dbReference>
<dbReference type="GO" id="GO:0043752">
    <property type="term" value="F:adenosylcobinamide kinase activity"/>
    <property type="evidence" value="ECO:0007669"/>
    <property type="project" value="UniProtKB-EC"/>
</dbReference>
<evidence type="ECO:0000256" key="2">
    <source>
        <dbReference type="ARBA" id="ARBA00000711"/>
    </source>
</evidence>
<evidence type="ECO:0000256" key="15">
    <source>
        <dbReference type="ARBA" id="ARBA00023134"/>
    </source>
</evidence>
<dbReference type="EMBL" id="JAUSWB010000002">
    <property type="protein sequence ID" value="MDQ0428279.1"/>
    <property type="molecule type" value="Genomic_DNA"/>
</dbReference>
<evidence type="ECO:0000256" key="11">
    <source>
        <dbReference type="ARBA" id="ARBA00022679"/>
    </source>
</evidence>
<gene>
    <name evidence="18" type="ORF">QOZ98_001105</name>
</gene>
<evidence type="ECO:0000313" key="19">
    <source>
        <dbReference type="Proteomes" id="UP001241988"/>
    </source>
</evidence>
<evidence type="ECO:0000256" key="7">
    <source>
        <dbReference type="ARBA" id="ARBA00007490"/>
    </source>
</evidence>
<evidence type="ECO:0000256" key="10">
    <source>
        <dbReference type="ARBA" id="ARBA00022573"/>
    </source>
</evidence>
<evidence type="ECO:0000256" key="14">
    <source>
        <dbReference type="ARBA" id="ARBA00022840"/>
    </source>
</evidence>
<evidence type="ECO:0000256" key="9">
    <source>
        <dbReference type="ARBA" id="ARBA00012523"/>
    </source>
</evidence>
<evidence type="ECO:0000256" key="13">
    <source>
        <dbReference type="ARBA" id="ARBA00022777"/>
    </source>
</evidence>